<dbReference type="RefSeq" id="WP_319063770.1">
    <property type="nucleotide sequence ID" value="NZ_JARAYT010000034.1"/>
</dbReference>
<evidence type="ECO:0000313" key="5">
    <source>
        <dbReference type="Proteomes" id="UP001271274"/>
    </source>
</evidence>
<evidence type="ECO:0000256" key="1">
    <source>
        <dbReference type="ARBA" id="ARBA00001933"/>
    </source>
</evidence>
<dbReference type="InterPro" id="IPR050214">
    <property type="entry name" value="Cys_Synth/Cystath_Beta-Synth"/>
</dbReference>
<proteinExistence type="predicted"/>
<accession>A0ABU4NVR2</accession>
<dbReference type="Pfam" id="PF00291">
    <property type="entry name" value="PALP"/>
    <property type="match status" value="1"/>
</dbReference>
<dbReference type="Gene3D" id="3.40.50.1100">
    <property type="match status" value="2"/>
</dbReference>
<evidence type="ECO:0000256" key="2">
    <source>
        <dbReference type="ARBA" id="ARBA00022898"/>
    </source>
</evidence>
<evidence type="ECO:0000259" key="3">
    <source>
        <dbReference type="Pfam" id="PF00291"/>
    </source>
</evidence>
<comment type="caution">
    <text evidence="4">The sequence shown here is derived from an EMBL/GenBank/DDBJ whole genome shotgun (WGS) entry which is preliminary data.</text>
</comment>
<dbReference type="SUPFAM" id="SSF53686">
    <property type="entry name" value="Tryptophan synthase beta subunit-like PLP-dependent enzymes"/>
    <property type="match status" value="1"/>
</dbReference>
<protein>
    <submittedName>
        <fullName evidence="4">Pyridoxal-phosphate dependent enzyme</fullName>
    </submittedName>
</protein>
<sequence length="388" mass="39964">MSAPTTTAPVTAAPVAGVPVAGVPVAAVPVAGVPVAGVPVAGVPVGYRYIERALRARRPDRAALEAPFAPLERRAHLLLPRLASIRPALGSTPLVAVPSRGGRGTVWLKAEAANLTGTVKARTAYALLCAAVARAGTPAVRLAEYSGGSLALALAEMCALLGLDVHLAVPYGSPERLTGTLRRYGAQVTHAPRGTGFLGAMDEAARIAEREERHLLLQHCAPEAVAVHREQTGAEIVARLAREGIRPGVLAASVGSAGTLVGTAQALRSRWPGCRVTAVFPAEALYGDTRAPDGTPRMSGTGGLGHGLRQPLLAPYEDSVAFAGVCYPQALKAMGRLRRTQQIAVCSSAAGAWLSASRVIDEDLRGGHAVAVAAGRGTTEEWAHAADH</sequence>
<name>A0ABU4NVR2_9ACTN</name>
<dbReference type="InterPro" id="IPR036052">
    <property type="entry name" value="TrpB-like_PALP_sf"/>
</dbReference>
<organism evidence="4 5">
    <name type="scientific">Streptomyces europaeiscabiei</name>
    <dbReference type="NCBI Taxonomy" id="146819"/>
    <lineage>
        <taxon>Bacteria</taxon>
        <taxon>Bacillati</taxon>
        <taxon>Actinomycetota</taxon>
        <taxon>Actinomycetes</taxon>
        <taxon>Kitasatosporales</taxon>
        <taxon>Streptomycetaceae</taxon>
        <taxon>Streptomyces</taxon>
    </lineage>
</organism>
<keyword evidence="5" id="KW-1185">Reference proteome</keyword>
<dbReference type="EMBL" id="JARAYU010000032">
    <property type="protein sequence ID" value="MDX3706686.1"/>
    <property type="molecule type" value="Genomic_DNA"/>
</dbReference>
<feature type="domain" description="Tryptophan synthase beta chain-like PALP" evidence="3">
    <location>
        <begin position="85"/>
        <end position="373"/>
    </location>
</feature>
<comment type="cofactor">
    <cofactor evidence="1">
        <name>pyridoxal 5'-phosphate</name>
        <dbReference type="ChEBI" id="CHEBI:597326"/>
    </cofactor>
</comment>
<evidence type="ECO:0000313" key="4">
    <source>
        <dbReference type="EMBL" id="MDX3706686.1"/>
    </source>
</evidence>
<dbReference type="Proteomes" id="UP001271274">
    <property type="component" value="Unassembled WGS sequence"/>
</dbReference>
<dbReference type="PANTHER" id="PTHR10314">
    <property type="entry name" value="CYSTATHIONINE BETA-SYNTHASE"/>
    <property type="match status" value="1"/>
</dbReference>
<keyword evidence="2" id="KW-0663">Pyridoxal phosphate</keyword>
<reference evidence="4 5" key="1">
    <citation type="journal article" date="2023" name="Microb. Genom.">
        <title>Mesoterricola silvestris gen. nov., sp. nov., Mesoterricola sediminis sp. nov., Geothrix oryzae sp. nov., Geothrix edaphica sp. nov., Geothrix rubra sp. nov., and Geothrix limicola sp. nov., six novel members of Acidobacteriota isolated from soils.</title>
        <authorList>
            <person name="Weisberg A.J."/>
            <person name="Pearce E."/>
            <person name="Kramer C.G."/>
            <person name="Chang J.H."/>
            <person name="Clarke C.R."/>
        </authorList>
    </citation>
    <scope>NUCLEOTIDE SEQUENCE [LARGE SCALE GENOMIC DNA]</scope>
    <source>
        <strain evidence="4 5">ID09-01A</strain>
    </source>
</reference>
<dbReference type="InterPro" id="IPR001926">
    <property type="entry name" value="TrpB-like_PALP"/>
</dbReference>
<gene>
    <name evidence="4" type="ORF">PV662_44850</name>
</gene>